<dbReference type="PANTHER" id="PTHR12461:SF105">
    <property type="entry name" value="HYPOXIA-INDUCIBLE FACTOR 1-ALPHA INHIBITOR"/>
    <property type="match status" value="1"/>
</dbReference>
<dbReference type="InterPro" id="IPR041667">
    <property type="entry name" value="Cupin_8"/>
</dbReference>
<organism evidence="2 3">
    <name type="scientific">Erythrobacter longus</name>
    <dbReference type="NCBI Taxonomy" id="1044"/>
    <lineage>
        <taxon>Bacteria</taxon>
        <taxon>Pseudomonadati</taxon>
        <taxon>Pseudomonadota</taxon>
        <taxon>Alphaproteobacteria</taxon>
        <taxon>Sphingomonadales</taxon>
        <taxon>Erythrobacteraceae</taxon>
        <taxon>Erythrobacter/Porphyrobacter group</taxon>
        <taxon>Erythrobacter</taxon>
    </lineage>
</organism>
<dbReference type="STRING" id="1044.EH31_07400"/>
<protein>
    <submittedName>
        <fullName evidence="2">Transcriptional regulator</fullName>
    </submittedName>
</protein>
<keyword evidence="3" id="KW-1185">Reference proteome</keyword>
<name>A0A074MDL4_ERYLO</name>
<gene>
    <name evidence="2" type="ORF">EH31_07400</name>
</gene>
<dbReference type="PROSITE" id="PS51184">
    <property type="entry name" value="JMJC"/>
    <property type="match status" value="1"/>
</dbReference>
<evidence type="ECO:0000259" key="1">
    <source>
        <dbReference type="PROSITE" id="PS51184"/>
    </source>
</evidence>
<sequence>MNARSPNFDQAFDHGSAKLEAFDNEARQTFAKHYPETPHSLSHHLGMHPLLELDALAELAEQLPDSSIEYNRGDLPIGVDGKPDPNGLSIGDTIRKIAQSNSWAVLKNIEQAGAYKALLSDLLDEIRAEIEAKTGKLLTPQGYIFISSPNAVTPYHFDPEHNILLQLRGTKVMTQFPAGEARFAADHVHESYHTGGPRELQWDDSFMDAATQFALGPGDAVYVPVMAPHFVRNGPQSSVSLSITWRSEWSYSESEARAFNGVLRKMGLRPKAPGRWPHTNRAKSLGYKALRKIGLTQA</sequence>
<proteinExistence type="predicted"/>
<feature type="domain" description="JmjC" evidence="1">
    <location>
        <begin position="101"/>
        <end position="262"/>
    </location>
</feature>
<dbReference type="Proteomes" id="UP000027647">
    <property type="component" value="Unassembled WGS sequence"/>
</dbReference>
<dbReference type="EMBL" id="JMIW01000002">
    <property type="protein sequence ID" value="KEO90855.1"/>
    <property type="molecule type" value="Genomic_DNA"/>
</dbReference>
<dbReference type="Pfam" id="PF13621">
    <property type="entry name" value="Cupin_8"/>
    <property type="match status" value="1"/>
</dbReference>
<dbReference type="SMART" id="SM00558">
    <property type="entry name" value="JmjC"/>
    <property type="match status" value="1"/>
</dbReference>
<comment type="caution">
    <text evidence="2">The sequence shown here is derived from an EMBL/GenBank/DDBJ whole genome shotgun (WGS) entry which is preliminary data.</text>
</comment>
<dbReference type="eggNOG" id="COG2850">
    <property type="taxonomic scope" value="Bacteria"/>
</dbReference>
<dbReference type="SUPFAM" id="SSF51197">
    <property type="entry name" value="Clavaminate synthase-like"/>
    <property type="match status" value="1"/>
</dbReference>
<dbReference type="RefSeq" id="WP_034959306.1">
    <property type="nucleotide sequence ID" value="NZ_JMIW01000002.1"/>
</dbReference>
<evidence type="ECO:0000313" key="2">
    <source>
        <dbReference type="EMBL" id="KEO90855.1"/>
    </source>
</evidence>
<reference evidence="2 3" key="1">
    <citation type="submission" date="2014-04" db="EMBL/GenBank/DDBJ databases">
        <title>A comprehensive comparison of genomes of Erythrobacter spp. strains.</title>
        <authorList>
            <person name="Zheng Q."/>
        </authorList>
    </citation>
    <scope>NUCLEOTIDE SEQUENCE [LARGE SCALE GENOMIC DNA]</scope>
    <source>
        <strain evidence="2 3">DSM 6997</strain>
    </source>
</reference>
<accession>A0A074MDL4</accession>
<dbReference type="PANTHER" id="PTHR12461">
    <property type="entry name" value="HYPOXIA-INDUCIBLE FACTOR 1 ALPHA INHIBITOR-RELATED"/>
    <property type="match status" value="1"/>
</dbReference>
<dbReference type="InterPro" id="IPR003347">
    <property type="entry name" value="JmjC_dom"/>
</dbReference>
<dbReference type="AlphaFoldDB" id="A0A074MDL4"/>
<evidence type="ECO:0000313" key="3">
    <source>
        <dbReference type="Proteomes" id="UP000027647"/>
    </source>
</evidence>
<dbReference type="Gene3D" id="2.60.120.650">
    <property type="entry name" value="Cupin"/>
    <property type="match status" value="1"/>
</dbReference>
<dbReference type="OrthoDB" id="3776825at2"/>